<dbReference type="CDD" id="cd10017">
    <property type="entry name" value="B3_DNA"/>
    <property type="match status" value="1"/>
</dbReference>
<dbReference type="AlphaFoldDB" id="A0AA38C459"/>
<dbReference type="Proteomes" id="UP000824469">
    <property type="component" value="Unassembled WGS sequence"/>
</dbReference>
<keyword evidence="1" id="KW-0805">Transcription regulation</keyword>
<dbReference type="InterPro" id="IPR044800">
    <property type="entry name" value="LEC2-like"/>
</dbReference>
<dbReference type="GO" id="GO:0003677">
    <property type="term" value="F:DNA binding"/>
    <property type="evidence" value="ECO:0007669"/>
    <property type="project" value="UniProtKB-KW"/>
</dbReference>
<organism evidence="7 8">
    <name type="scientific">Taxus chinensis</name>
    <name type="common">Chinese yew</name>
    <name type="synonym">Taxus wallichiana var. chinensis</name>
    <dbReference type="NCBI Taxonomy" id="29808"/>
    <lineage>
        <taxon>Eukaryota</taxon>
        <taxon>Viridiplantae</taxon>
        <taxon>Streptophyta</taxon>
        <taxon>Embryophyta</taxon>
        <taxon>Tracheophyta</taxon>
        <taxon>Spermatophyta</taxon>
        <taxon>Pinopsida</taxon>
        <taxon>Pinidae</taxon>
        <taxon>Conifers II</taxon>
        <taxon>Cupressales</taxon>
        <taxon>Taxaceae</taxon>
        <taxon>Taxus</taxon>
    </lineage>
</organism>
<dbReference type="GO" id="GO:0003700">
    <property type="term" value="F:DNA-binding transcription factor activity"/>
    <property type="evidence" value="ECO:0007669"/>
    <property type="project" value="InterPro"/>
</dbReference>
<accession>A0AA38C459</accession>
<evidence type="ECO:0000313" key="8">
    <source>
        <dbReference type="Proteomes" id="UP000824469"/>
    </source>
</evidence>
<evidence type="ECO:0000256" key="4">
    <source>
        <dbReference type="ARBA" id="ARBA00023242"/>
    </source>
</evidence>
<proteinExistence type="predicted"/>
<feature type="compositionally biased region" description="Polar residues" evidence="5">
    <location>
        <begin position="299"/>
        <end position="315"/>
    </location>
</feature>
<name>A0AA38C459_TAXCH</name>
<keyword evidence="4" id="KW-0539">Nucleus</keyword>
<dbReference type="InterPro" id="IPR015300">
    <property type="entry name" value="DNA-bd_pseudobarrel_sf"/>
</dbReference>
<evidence type="ECO:0000256" key="1">
    <source>
        <dbReference type="ARBA" id="ARBA00023015"/>
    </source>
</evidence>
<dbReference type="SMART" id="SM01019">
    <property type="entry name" value="B3"/>
    <property type="match status" value="1"/>
</dbReference>
<dbReference type="SUPFAM" id="SSF101936">
    <property type="entry name" value="DNA-binding pseudobarrel domain"/>
    <property type="match status" value="1"/>
</dbReference>
<evidence type="ECO:0000313" key="7">
    <source>
        <dbReference type="EMBL" id="KAH9289413.1"/>
    </source>
</evidence>
<dbReference type="PANTHER" id="PTHR31140">
    <property type="entry name" value="B3 DOMAIN-CONTAINING TRANSCRIPTION FACTOR ABI3"/>
    <property type="match status" value="1"/>
</dbReference>
<comment type="caution">
    <text evidence="7">The sequence shown here is derived from an EMBL/GenBank/DDBJ whole genome shotgun (WGS) entry which is preliminary data.</text>
</comment>
<dbReference type="PANTHER" id="PTHR31140:SF73">
    <property type="entry name" value="B3 DOMAIN-CONTAINING TRANSCRIPTION FACTOR FUS3"/>
    <property type="match status" value="1"/>
</dbReference>
<feature type="region of interest" description="Disordered" evidence="5">
    <location>
        <begin position="60"/>
        <end position="82"/>
    </location>
</feature>
<protein>
    <recommendedName>
        <fullName evidence="6">TF-B3 domain-containing protein</fullName>
    </recommendedName>
</protein>
<evidence type="ECO:0000256" key="5">
    <source>
        <dbReference type="SAM" id="MobiDB-lite"/>
    </source>
</evidence>
<feature type="compositionally biased region" description="Basic and acidic residues" evidence="5">
    <location>
        <begin position="10"/>
        <end position="21"/>
    </location>
</feature>
<feature type="region of interest" description="Disordered" evidence="5">
    <location>
        <begin position="1"/>
        <end position="21"/>
    </location>
</feature>
<evidence type="ECO:0000259" key="6">
    <source>
        <dbReference type="SMART" id="SM01019"/>
    </source>
</evidence>
<keyword evidence="8" id="KW-1185">Reference proteome</keyword>
<dbReference type="Pfam" id="PF02362">
    <property type="entry name" value="B3"/>
    <property type="match status" value="1"/>
</dbReference>
<evidence type="ECO:0000256" key="2">
    <source>
        <dbReference type="ARBA" id="ARBA00023125"/>
    </source>
</evidence>
<gene>
    <name evidence="7" type="ORF">KI387_033530</name>
</gene>
<dbReference type="Gene3D" id="2.40.330.10">
    <property type="entry name" value="DNA-binding pseudobarrel domain"/>
    <property type="match status" value="1"/>
</dbReference>
<feature type="region of interest" description="Disordered" evidence="5">
    <location>
        <begin position="299"/>
        <end position="330"/>
    </location>
</feature>
<reference evidence="7 8" key="1">
    <citation type="journal article" date="2021" name="Nat. Plants">
        <title>The Taxus genome provides insights into paclitaxel biosynthesis.</title>
        <authorList>
            <person name="Xiong X."/>
            <person name="Gou J."/>
            <person name="Liao Q."/>
            <person name="Li Y."/>
            <person name="Zhou Q."/>
            <person name="Bi G."/>
            <person name="Li C."/>
            <person name="Du R."/>
            <person name="Wang X."/>
            <person name="Sun T."/>
            <person name="Guo L."/>
            <person name="Liang H."/>
            <person name="Lu P."/>
            <person name="Wu Y."/>
            <person name="Zhang Z."/>
            <person name="Ro D.K."/>
            <person name="Shang Y."/>
            <person name="Huang S."/>
            <person name="Yan J."/>
        </authorList>
    </citation>
    <scope>NUCLEOTIDE SEQUENCE [LARGE SCALE GENOMIC DNA]</scope>
    <source>
        <strain evidence="7">Ta-2019</strain>
    </source>
</reference>
<feature type="domain" description="TF-B3" evidence="6">
    <location>
        <begin position="346"/>
        <end position="445"/>
    </location>
</feature>
<dbReference type="EMBL" id="JAHRHJ020003813">
    <property type="protein sequence ID" value="KAH9289413.1"/>
    <property type="molecule type" value="Genomic_DNA"/>
</dbReference>
<keyword evidence="3" id="KW-0804">Transcription</keyword>
<sequence>MFDPLEEEKDNEKDKEDPHRDIFGWLKDEPIIDLSHMELTNSVNGYVDPDKVLLPPEVISSSADQKPGATTGKRKMPQPSFPDSNSGFCFGSQLNAPTVMGQHNANMETLIRNKSDGMIIDSLWATASELEKGLYLNNAADTPIGSSTPSKTMKKNLVEKTAYQPMYACRPNMDNNCVNMDDNLYNFDWNWNWNDRSTFNHCVPDTQLAPARENSLCLEVKAEDQNTVTDVKTAVVPLGSNKMASNLRTVRKRRNMPRPRRFSGASSSSGLFETLTRGRETVETATPYSKAKISMNRTCAPNNVSSSAGPPSTKSLKLRGGIRTTGTHNPDGKEKEQIYINLKFLLQKELKNSDVGALARIVLPKKECEANLPPLTAREGLQICMEDMHLPRMWNFKFRYWPNNKSRMYLLENTGEFVKLHGLGCGDFIMLYKDEIKGNYIVRAKKVLNQLTPGNSVEKSGLYGSSTLLDDGSIHQSGSDKDNE</sequence>
<dbReference type="InterPro" id="IPR003340">
    <property type="entry name" value="B3_DNA-bd"/>
</dbReference>
<keyword evidence="2" id="KW-0238">DNA-binding</keyword>
<evidence type="ECO:0000256" key="3">
    <source>
        <dbReference type="ARBA" id="ARBA00023163"/>
    </source>
</evidence>
<feature type="non-terminal residue" evidence="7">
    <location>
        <position position="484"/>
    </location>
</feature>